<evidence type="ECO:0000313" key="4">
    <source>
        <dbReference type="EMBL" id="OQA57142.1"/>
    </source>
</evidence>
<dbReference type="PANTHER" id="PTHR43465:SF2">
    <property type="entry name" value="DUF1680 DOMAIN PROTEIN (AFU_ORTHOLOGUE AFUA_1G08910)"/>
    <property type="match status" value="1"/>
</dbReference>
<feature type="domain" description="Non-reducing end beta-L-arabinofuranosidase-like GH127 catalytic" evidence="1">
    <location>
        <begin position="23"/>
        <end position="428"/>
    </location>
</feature>
<reference evidence="4" key="1">
    <citation type="submission" date="2017-02" db="EMBL/GenBank/DDBJ databases">
        <title>Delving into the versatile metabolic prowess of the omnipresent phylum Bacteroidetes.</title>
        <authorList>
            <person name="Nobu M.K."/>
            <person name="Mei R."/>
            <person name="Narihiro T."/>
            <person name="Kuroda K."/>
            <person name="Liu W.-T."/>
        </authorList>
    </citation>
    <scope>NUCLEOTIDE SEQUENCE</scope>
    <source>
        <strain evidence="4">ADurb.Bin276</strain>
    </source>
</reference>
<proteinExistence type="predicted"/>
<dbReference type="EC" id="3.2.1.185" evidence="4"/>
<dbReference type="Pfam" id="PF07944">
    <property type="entry name" value="Beta-AFase-like_GH127_cat"/>
    <property type="match status" value="1"/>
</dbReference>
<dbReference type="InterPro" id="IPR049174">
    <property type="entry name" value="Beta-AFase-like"/>
</dbReference>
<sequence>MMEKGINKKKPIEMKSVKILNQNTFWGQRLQKLREVIVPYQWKILNDDIPGAPKSHALENFRIAAGYSSGEFYGMVFQDSDVAKLIEATSYCLLNYRDPDLERLLDESVNLVMKAQQSDGYLNTYFIIKEPERRWTNLRENHELYTAGHMIEAAVAHYQVPGKTGFFETITRLANHIVSNFGTEINKRKGYPGHPEIEFALLKLYRVSQDRRYLRLAEFFINQRGEKPWYFDLEAKKRNEISPTWPFWTPEYCQAHLPVREQKEAVGHAVRAMYLYSAMADLAYETDDEALFETCKILWNDVTQHKMYITGGIGSSSTGEAFTLSYDLPPDRAYAETCASIGLIFWAQRMLHLDLDHQYADVMERALYNNVLSGVSLDGMKYFYANPLEIWPEVCQKRSDLAHIKTVRQPWFDCACCPTNLARLLGSIGQYIYSQDENTIYVHLFIESEVTFQIGSETVILRQKTNYPWDGDVMLQIHSHGHCEFTLAIRVPGWCKQAELLINGKIFDRSSSMEKGYVKLKRFWNEDDRIELSMTISTELVRAHPKVRSVSGKVAVCQGPIVYCMEEIDNGPNLARIALPREAKFTVQPGKEILKDINTLQAVGLRLKDPSLDNRLYSSEKHSVEEVPLQFIPYYAWNNRGTGEMTVWVRES</sequence>
<dbReference type="InterPro" id="IPR049046">
    <property type="entry name" value="Beta-AFase-like_GH127_middle"/>
</dbReference>
<feature type="domain" description="Non-reducing end beta-L-arabinofuranosidase-like GH127 C-terminal" evidence="3">
    <location>
        <begin position="539"/>
        <end position="650"/>
    </location>
</feature>
<keyword evidence="4" id="KW-0378">Hydrolase</keyword>
<dbReference type="InterPro" id="IPR008928">
    <property type="entry name" value="6-hairpin_glycosidase_sf"/>
</dbReference>
<dbReference type="PANTHER" id="PTHR43465">
    <property type="entry name" value="DUF1680 DOMAIN PROTEIN (AFU_ORTHOLOGUE AFUA_1G08910)"/>
    <property type="match status" value="1"/>
</dbReference>
<keyword evidence="4" id="KW-0326">Glycosidase</keyword>
<dbReference type="InterPro" id="IPR012878">
    <property type="entry name" value="Beta-AFase-like_GH127_cat"/>
</dbReference>
<dbReference type="InterPro" id="IPR049049">
    <property type="entry name" value="Beta-AFase-like_GH127_C"/>
</dbReference>
<evidence type="ECO:0000259" key="1">
    <source>
        <dbReference type="Pfam" id="PF07944"/>
    </source>
</evidence>
<name>A0A1V5ST33_9BACT</name>
<dbReference type="AlphaFoldDB" id="A0A1V5ST33"/>
<dbReference type="Proteomes" id="UP000485569">
    <property type="component" value="Unassembled WGS sequence"/>
</dbReference>
<evidence type="ECO:0000259" key="2">
    <source>
        <dbReference type="Pfam" id="PF20736"/>
    </source>
</evidence>
<dbReference type="GO" id="GO:0005975">
    <property type="term" value="P:carbohydrate metabolic process"/>
    <property type="evidence" value="ECO:0007669"/>
    <property type="project" value="InterPro"/>
</dbReference>
<protein>
    <submittedName>
        <fullName evidence="4">Non-reducing end beta-L-arabinofuranosidase</fullName>
        <ecNumber evidence="4">3.2.1.185</ecNumber>
    </submittedName>
</protein>
<dbReference type="Pfam" id="PF20736">
    <property type="entry name" value="Glyco_hydro127M"/>
    <property type="match status" value="1"/>
</dbReference>
<dbReference type="SUPFAM" id="SSF48208">
    <property type="entry name" value="Six-hairpin glycosidases"/>
    <property type="match status" value="1"/>
</dbReference>
<feature type="domain" description="Non-reducing end beta-L-arabinofuranosidase-like GH127 middle" evidence="2">
    <location>
        <begin position="439"/>
        <end position="535"/>
    </location>
</feature>
<gene>
    <name evidence="4" type="primary">hypBA1</name>
    <name evidence="4" type="ORF">BWY41_01339</name>
</gene>
<dbReference type="EMBL" id="MWBQ01000096">
    <property type="protein sequence ID" value="OQA57142.1"/>
    <property type="molecule type" value="Genomic_DNA"/>
</dbReference>
<dbReference type="Pfam" id="PF20737">
    <property type="entry name" value="Glyco_hydro127C"/>
    <property type="match status" value="1"/>
</dbReference>
<evidence type="ECO:0000259" key="3">
    <source>
        <dbReference type="Pfam" id="PF20737"/>
    </source>
</evidence>
<dbReference type="GO" id="GO:0102478">
    <property type="term" value="F:beta-L-arabinofuranosidase activity"/>
    <property type="evidence" value="ECO:0007669"/>
    <property type="project" value="UniProtKB-EC"/>
</dbReference>
<accession>A0A1V5ST33</accession>
<organism evidence="4">
    <name type="scientific">Candidatus Atribacter allofermentans</name>
    <dbReference type="NCBI Taxonomy" id="1852833"/>
    <lineage>
        <taxon>Bacteria</taxon>
        <taxon>Pseudomonadati</taxon>
        <taxon>Atribacterota</taxon>
        <taxon>Atribacteria</taxon>
        <taxon>Atribacterales</taxon>
        <taxon>Atribacteraceae</taxon>
        <taxon>Atribacter</taxon>
    </lineage>
</organism>
<comment type="caution">
    <text evidence="4">The sequence shown here is derived from an EMBL/GenBank/DDBJ whole genome shotgun (WGS) entry which is preliminary data.</text>
</comment>